<feature type="compositionally biased region" description="Acidic residues" evidence="1">
    <location>
        <begin position="775"/>
        <end position="792"/>
    </location>
</feature>
<dbReference type="OrthoDB" id="5420387at2759"/>
<feature type="compositionally biased region" description="Polar residues" evidence="1">
    <location>
        <begin position="488"/>
        <end position="517"/>
    </location>
</feature>
<feature type="compositionally biased region" description="Polar residues" evidence="1">
    <location>
        <begin position="531"/>
        <end position="541"/>
    </location>
</feature>
<proteinExistence type="predicted"/>
<reference evidence="2" key="1">
    <citation type="journal article" date="2020" name="Stud. Mycol.">
        <title>101 Dothideomycetes genomes: a test case for predicting lifestyles and emergence of pathogens.</title>
        <authorList>
            <person name="Haridas S."/>
            <person name="Albert R."/>
            <person name="Binder M."/>
            <person name="Bloem J."/>
            <person name="Labutti K."/>
            <person name="Salamov A."/>
            <person name="Andreopoulos B."/>
            <person name="Baker S."/>
            <person name="Barry K."/>
            <person name="Bills G."/>
            <person name="Bluhm B."/>
            <person name="Cannon C."/>
            <person name="Castanera R."/>
            <person name="Culley D."/>
            <person name="Daum C."/>
            <person name="Ezra D."/>
            <person name="Gonzalez J."/>
            <person name="Henrissat B."/>
            <person name="Kuo A."/>
            <person name="Liang C."/>
            <person name="Lipzen A."/>
            <person name="Lutzoni F."/>
            <person name="Magnuson J."/>
            <person name="Mondo S."/>
            <person name="Nolan M."/>
            <person name="Ohm R."/>
            <person name="Pangilinan J."/>
            <person name="Park H.-J."/>
            <person name="Ramirez L."/>
            <person name="Alfaro M."/>
            <person name="Sun H."/>
            <person name="Tritt A."/>
            <person name="Yoshinaga Y."/>
            <person name="Zwiers L.-H."/>
            <person name="Turgeon B."/>
            <person name="Goodwin S."/>
            <person name="Spatafora J."/>
            <person name="Crous P."/>
            <person name="Grigoriev I."/>
        </authorList>
    </citation>
    <scope>NUCLEOTIDE SEQUENCE</scope>
    <source>
        <strain evidence="2">ATCC 16933</strain>
    </source>
</reference>
<feature type="compositionally biased region" description="Low complexity" evidence="1">
    <location>
        <begin position="857"/>
        <end position="870"/>
    </location>
</feature>
<name>A0A6A6P2I1_9PEZI</name>
<feature type="region of interest" description="Disordered" evidence="1">
    <location>
        <begin position="182"/>
        <end position="203"/>
    </location>
</feature>
<accession>A0A6A6P2I1</accession>
<dbReference type="PANTHER" id="PTHR42345:SF2">
    <property type="entry name" value="HELICASE-LIKE PROTEIN"/>
    <property type="match status" value="1"/>
</dbReference>
<dbReference type="Proteomes" id="UP000799766">
    <property type="component" value="Unassembled WGS sequence"/>
</dbReference>
<feature type="compositionally biased region" description="Basic residues" evidence="1">
    <location>
        <begin position="1"/>
        <end position="10"/>
    </location>
</feature>
<feature type="region of interest" description="Disordered" evidence="1">
    <location>
        <begin position="1"/>
        <end position="67"/>
    </location>
</feature>
<dbReference type="EMBL" id="MU001678">
    <property type="protein sequence ID" value="KAF2458241.1"/>
    <property type="molecule type" value="Genomic_DNA"/>
</dbReference>
<feature type="region of interest" description="Disordered" evidence="1">
    <location>
        <begin position="739"/>
        <end position="794"/>
    </location>
</feature>
<gene>
    <name evidence="2" type="ORF">BDY21DRAFT_216113</name>
</gene>
<feature type="region of interest" description="Disordered" evidence="1">
    <location>
        <begin position="843"/>
        <end position="871"/>
    </location>
</feature>
<organism evidence="2 3">
    <name type="scientific">Lineolata rhizophorae</name>
    <dbReference type="NCBI Taxonomy" id="578093"/>
    <lineage>
        <taxon>Eukaryota</taxon>
        <taxon>Fungi</taxon>
        <taxon>Dikarya</taxon>
        <taxon>Ascomycota</taxon>
        <taxon>Pezizomycotina</taxon>
        <taxon>Dothideomycetes</taxon>
        <taxon>Dothideomycetes incertae sedis</taxon>
        <taxon>Lineolatales</taxon>
        <taxon>Lineolataceae</taxon>
        <taxon>Lineolata</taxon>
    </lineage>
</organism>
<dbReference type="PANTHER" id="PTHR42345">
    <property type="entry name" value="TPR_REGION DOMAIN-CONTAINING PROTEIN"/>
    <property type="match status" value="1"/>
</dbReference>
<protein>
    <submittedName>
        <fullName evidence="2">Uncharacterized protein</fullName>
    </submittedName>
</protein>
<sequence length="968" mass="104924">MSHYLKKSPKGIKSSSDAASASSSRLPGPADDAALEKKSSVPVGDDSRGRDPQPKDAGAPEVESVGERPLMLEEIRTLFSGAPRFYISKTRHKLQPQAAFQWDFGVNIRDLTDCLPPSHPAFSAATLRQHLRTPGSAENRRPHSVGYDIGVVEVPNMLSANGTEPGTVGFEYFLELPISDNLDPEEADRRNQEESDNGKNAELIRVNPEKLGVRYFDISMLTERLEELCELSQSLRQDGPFATILDKQSPSELYTILFGKLLTPPKFDSRTQDPTGLKVQIEALIRVLKLQGFWYDFSLVEWRIRLGQLLWSVQPLDDQYGESYPDEPDDREILLLQITLSCELLLRLDAVANLTSKEAESKLSLTQEEVKEFTNLRNRKVDYDLVLARRFVDNVKVSPTTIEPERLPVPSQSAFKGLFSFSGSEQEPLPEPKPDILIAPRHASLQLQGLLYFAEELRWPTLDILATRLSGKIIPKAKPELKPKSPNRPESQLLNPSSPSIYATPRSTPRSFASMRSSYFDAPPTRPGLSRQGTPRSLTLFSSSRASSNRNSAATQANIAPEDDDMMDVDIGGWLSRTFFTGLILPGECMAHFLISTLLENDSLAVAALGDSANLYGGFVMGQRSWWSKACVVGRVLAAMEDATECMGWISVPCVPSGSNVDGWIDLLPDLPVSSGSTKSGGKKRIEDRAGVEADADFLAGKDVGVAKPQDFVLVEDGPPIPDAGIRFDGLRIQISDAGLISEPSSPRVSSPDIAESQADSDDATSSPPPAADGVDGEDADEIDGGDNDDDGSVTRGRCIPFLAFSSPVPIGGTTGAELALRHDAYFISSFPCAMPRGKQARLLKSASSEPDLDAVAQPSGRPSSAAAGALTSLPSHPLHVEHVYRIVPAKAALAPSFALEDNDEAGEQKKNVLVLDARGSEALALLARAWCADRGVHAVVARVGRTCLACAIREARGCGVRVVVRIG</sequence>
<evidence type="ECO:0000313" key="3">
    <source>
        <dbReference type="Proteomes" id="UP000799766"/>
    </source>
</evidence>
<evidence type="ECO:0000313" key="2">
    <source>
        <dbReference type="EMBL" id="KAF2458241.1"/>
    </source>
</evidence>
<feature type="region of interest" description="Disordered" evidence="1">
    <location>
        <begin position="477"/>
        <end position="561"/>
    </location>
</feature>
<feature type="compositionally biased region" description="Basic and acidic residues" evidence="1">
    <location>
        <begin position="187"/>
        <end position="199"/>
    </location>
</feature>
<feature type="compositionally biased region" description="Low complexity" evidence="1">
    <location>
        <begin position="14"/>
        <end position="24"/>
    </location>
</feature>
<feature type="compositionally biased region" description="Basic and acidic residues" evidence="1">
    <location>
        <begin position="34"/>
        <end position="54"/>
    </location>
</feature>
<evidence type="ECO:0000256" key="1">
    <source>
        <dbReference type="SAM" id="MobiDB-lite"/>
    </source>
</evidence>
<feature type="compositionally biased region" description="Low complexity" evidence="1">
    <location>
        <begin position="542"/>
        <end position="554"/>
    </location>
</feature>
<dbReference type="AlphaFoldDB" id="A0A6A6P2I1"/>
<keyword evidence="3" id="KW-1185">Reference proteome</keyword>